<gene>
    <name evidence="5" type="ORF">FH759_08865</name>
</gene>
<evidence type="ECO:0000313" key="6">
    <source>
        <dbReference type="Proteomes" id="UP000483078"/>
    </source>
</evidence>
<dbReference type="CDD" id="cd07035">
    <property type="entry name" value="TPP_PYR_POX_like"/>
    <property type="match status" value="1"/>
</dbReference>
<evidence type="ECO:0000259" key="3">
    <source>
        <dbReference type="Pfam" id="PF02775"/>
    </source>
</evidence>
<dbReference type="PANTHER" id="PTHR18968:SF86">
    <property type="entry name" value="ACETOLACTATE SYNTHASE LARGE SUBUNIT ILVX-RELATED"/>
    <property type="match status" value="1"/>
</dbReference>
<comment type="similarity">
    <text evidence="1">Belongs to the TPP enzyme family.</text>
</comment>
<dbReference type="AlphaFoldDB" id="A0A7C9HB10"/>
<dbReference type="EMBL" id="VENJ01000011">
    <property type="protein sequence ID" value="MTJ04786.1"/>
    <property type="molecule type" value="Genomic_DNA"/>
</dbReference>
<proteinExistence type="inferred from homology"/>
<dbReference type="InterPro" id="IPR029035">
    <property type="entry name" value="DHS-like_NAD/FAD-binding_dom"/>
</dbReference>
<dbReference type="Proteomes" id="UP000483078">
    <property type="component" value="Unassembled WGS sequence"/>
</dbReference>
<dbReference type="SUPFAM" id="SSF52467">
    <property type="entry name" value="DHS-like NAD/FAD-binding domain"/>
    <property type="match status" value="1"/>
</dbReference>
<dbReference type="Pfam" id="PF02775">
    <property type="entry name" value="TPP_enzyme_C"/>
    <property type="match status" value="1"/>
</dbReference>
<dbReference type="GO" id="GO:0003984">
    <property type="term" value="F:acetolactate synthase activity"/>
    <property type="evidence" value="ECO:0007669"/>
    <property type="project" value="TreeGrafter"/>
</dbReference>
<dbReference type="GO" id="GO:0030976">
    <property type="term" value="F:thiamine pyrophosphate binding"/>
    <property type="evidence" value="ECO:0007669"/>
    <property type="project" value="InterPro"/>
</dbReference>
<dbReference type="GO" id="GO:0050660">
    <property type="term" value="F:flavin adenine dinucleotide binding"/>
    <property type="evidence" value="ECO:0007669"/>
    <property type="project" value="TreeGrafter"/>
</dbReference>
<dbReference type="Pfam" id="PF02776">
    <property type="entry name" value="TPP_enzyme_N"/>
    <property type="match status" value="1"/>
</dbReference>
<sequence>MSESEFAPRSKGVCETGAEAVVETLLASGVNCCFANPGTSELGFVAALDRYPEMRSVLVLQENVATGAADGYARMTGGPAATLLHLGPGLANGLSCLHNARRARSPVVNLVGDHATYHLEHDAPLTTDLAGVAAPFSDWVGKATNATVAGAQTSEAVAQARAGCIATLLLPADACWSGPAVPSAPVEAGPDWSPDPDAVVAAATALRRAKRPILMLGHGALRPEALATAAAIAKDCGAEILAGTHNPRISRGAGRESIERLPYPIDQALARLAGCDALVLCGARRPVAFFAYPGKPSDLAPADCFLHDLCRDAPFPLDAPNAALGALASELGVSTSQGSAGAPRLEIGCPTGTLTPGTIGRSLARHAPEGTVVADDAVTSGRSMFSDTIGAAPHEWLQTTGGAIGHGMPMATGAAVAAPDRTVICLQADGAGMYAPQALWTQAREGLKVITIVLSNRRYAILRGEFANLGLGQPGPAAEHLTRLDQPEIDWTSLSRGMGVPGTAVEDAEAFDAALKTALASDGPYLIEARI</sequence>
<evidence type="ECO:0000256" key="1">
    <source>
        <dbReference type="ARBA" id="ARBA00007812"/>
    </source>
</evidence>
<dbReference type="InterPro" id="IPR012001">
    <property type="entry name" value="Thiamin_PyroP_enz_TPP-bd_dom"/>
</dbReference>
<dbReference type="GO" id="GO:0044281">
    <property type="term" value="P:small molecule metabolic process"/>
    <property type="evidence" value="ECO:0007669"/>
    <property type="project" value="UniProtKB-ARBA"/>
</dbReference>
<feature type="domain" description="Thiamine pyrophosphate enzyme TPP-binding" evidence="3">
    <location>
        <begin position="393"/>
        <end position="528"/>
    </location>
</feature>
<dbReference type="SUPFAM" id="SSF52518">
    <property type="entry name" value="Thiamin diphosphate-binding fold (THDP-binding)"/>
    <property type="match status" value="2"/>
</dbReference>
<reference evidence="5 6" key="1">
    <citation type="submission" date="2019-06" db="EMBL/GenBank/DDBJ databases">
        <title>Enrichment of Autotrophic Halophilic Microorganisms from Red Sea Brine Pool Using Microbial Electrosynthesis System.</title>
        <authorList>
            <person name="Alqahtani M.F."/>
            <person name="Bajracharya S."/>
            <person name="Katuri K.P."/>
            <person name="Ali M."/>
            <person name="Saikaly P.E."/>
        </authorList>
    </citation>
    <scope>NUCLEOTIDE SEQUENCE [LARGE SCALE GENOMIC DNA]</scope>
    <source>
        <strain evidence="5">MES6</strain>
    </source>
</reference>
<dbReference type="Gene3D" id="3.40.50.970">
    <property type="match status" value="2"/>
</dbReference>
<evidence type="ECO:0000256" key="2">
    <source>
        <dbReference type="ARBA" id="ARBA00023052"/>
    </source>
</evidence>
<accession>A0A7C9HB10</accession>
<dbReference type="Gene3D" id="3.40.50.1220">
    <property type="entry name" value="TPP-binding domain"/>
    <property type="match status" value="1"/>
</dbReference>
<organism evidence="5 6">
    <name type="scientific">Sediminimonas qiaohouensis</name>
    <dbReference type="NCBI Taxonomy" id="552061"/>
    <lineage>
        <taxon>Bacteria</taxon>
        <taxon>Pseudomonadati</taxon>
        <taxon>Pseudomonadota</taxon>
        <taxon>Alphaproteobacteria</taxon>
        <taxon>Rhodobacterales</taxon>
        <taxon>Roseobacteraceae</taxon>
        <taxon>Sediminimonas</taxon>
    </lineage>
</organism>
<dbReference type="PANTHER" id="PTHR18968">
    <property type="entry name" value="THIAMINE PYROPHOSPHATE ENZYMES"/>
    <property type="match status" value="1"/>
</dbReference>
<keyword evidence="2" id="KW-0786">Thiamine pyrophosphate</keyword>
<dbReference type="CDD" id="cd02002">
    <property type="entry name" value="TPP_BFDC"/>
    <property type="match status" value="1"/>
</dbReference>
<protein>
    <submittedName>
        <fullName evidence="5">Acetolactate synthase large subunit</fullName>
    </submittedName>
</protein>
<evidence type="ECO:0000313" key="5">
    <source>
        <dbReference type="EMBL" id="MTJ04786.1"/>
    </source>
</evidence>
<dbReference type="InterPro" id="IPR045229">
    <property type="entry name" value="TPP_enz"/>
</dbReference>
<dbReference type="NCBIfam" id="NF005760">
    <property type="entry name" value="PRK07586.1"/>
    <property type="match status" value="1"/>
</dbReference>
<dbReference type="RefSeq" id="WP_273249504.1">
    <property type="nucleotide sequence ID" value="NZ_VENJ01000011.1"/>
</dbReference>
<feature type="domain" description="Thiamine pyrophosphate enzyme N-terminal TPP-binding" evidence="4">
    <location>
        <begin position="16"/>
        <end position="123"/>
    </location>
</feature>
<evidence type="ECO:0000259" key="4">
    <source>
        <dbReference type="Pfam" id="PF02776"/>
    </source>
</evidence>
<comment type="caution">
    <text evidence="5">The sequence shown here is derived from an EMBL/GenBank/DDBJ whole genome shotgun (WGS) entry which is preliminary data.</text>
</comment>
<dbReference type="InterPro" id="IPR029061">
    <property type="entry name" value="THDP-binding"/>
</dbReference>
<dbReference type="InterPro" id="IPR011766">
    <property type="entry name" value="TPP_enzyme_TPP-bd"/>
</dbReference>
<name>A0A7C9HB10_9RHOB</name>